<gene>
    <name evidence="14" type="ORF">T9A_00596</name>
</gene>
<evidence type="ECO:0000256" key="5">
    <source>
        <dbReference type="ARBA" id="ARBA00007417"/>
    </source>
</evidence>
<proteinExistence type="inferred from homology"/>
<dbReference type="InterPro" id="IPR002734">
    <property type="entry name" value="RibDG_C"/>
</dbReference>
<evidence type="ECO:0000256" key="1">
    <source>
        <dbReference type="ARBA" id="ARBA00002151"/>
    </source>
</evidence>
<dbReference type="PIRSF" id="PIRSF006769">
    <property type="entry name" value="RibD"/>
    <property type="match status" value="1"/>
</dbReference>
<protein>
    <recommendedName>
        <fullName evidence="12">Riboflavin biosynthesis protein RibD</fullName>
    </recommendedName>
    <domain>
        <recommendedName>
            <fullName evidence="12">Diaminohydroxyphosphoribosylaminopyrimidine deaminase</fullName>
            <shortName evidence="12">DRAP deaminase</shortName>
            <ecNumber evidence="12">3.5.4.26</ecNumber>
        </recommendedName>
        <alternativeName>
            <fullName evidence="12">Riboflavin-specific deaminase</fullName>
        </alternativeName>
    </domain>
    <domain>
        <recommendedName>
            <fullName evidence="12">5-amino-6-(5-phosphoribosylamino)uracil reductase</fullName>
            <ecNumber evidence="12">1.1.1.193</ecNumber>
        </recommendedName>
        <alternativeName>
            <fullName evidence="12">HTP reductase</fullName>
        </alternativeName>
    </domain>
</protein>
<evidence type="ECO:0000256" key="8">
    <source>
        <dbReference type="ARBA" id="ARBA00022833"/>
    </source>
</evidence>
<dbReference type="EMBL" id="ARXU01000002">
    <property type="protein sequence ID" value="KGD62305.1"/>
    <property type="molecule type" value="Genomic_DNA"/>
</dbReference>
<comment type="function">
    <text evidence="1 12">Converts 2,5-diamino-6-(ribosylamino)-4(3h)-pyrimidinone 5'-phosphate into 5-amino-6-(ribosylamino)-2,4(1h,3h)-pyrimidinedione 5'-phosphate.</text>
</comment>
<evidence type="ECO:0000256" key="11">
    <source>
        <dbReference type="ARBA" id="ARBA00023268"/>
    </source>
</evidence>
<comment type="pathway">
    <text evidence="3 12">Cofactor biosynthesis; riboflavin biosynthesis; 5-amino-6-(D-ribitylamino)uracil from GTP: step 3/4.</text>
</comment>
<keyword evidence="15" id="KW-1185">Reference proteome</keyword>
<organism evidence="14 15">
    <name type="scientific">Alcanivorax jadensis T9</name>
    <dbReference type="NCBI Taxonomy" id="1177181"/>
    <lineage>
        <taxon>Bacteria</taxon>
        <taxon>Pseudomonadati</taxon>
        <taxon>Pseudomonadota</taxon>
        <taxon>Gammaproteobacteria</taxon>
        <taxon>Oceanospirillales</taxon>
        <taxon>Alcanivoracaceae</taxon>
        <taxon>Alcanivorax</taxon>
    </lineage>
</organism>
<dbReference type="RefSeq" id="WP_035245500.1">
    <property type="nucleotide sequence ID" value="NZ_ARXU01000002.1"/>
</dbReference>
<dbReference type="Proteomes" id="UP000029443">
    <property type="component" value="Unassembled WGS sequence"/>
</dbReference>
<dbReference type="PROSITE" id="PS00903">
    <property type="entry name" value="CYT_DCMP_DEAMINASES_1"/>
    <property type="match status" value="1"/>
</dbReference>
<evidence type="ECO:0000313" key="14">
    <source>
        <dbReference type="EMBL" id="KGD62305.1"/>
    </source>
</evidence>
<dbReference type="InterPro" id="IPR016193">
    <property type="entry name" value="Cytidine_deaminase-like"/>
</dbReference>
<evidence type="ECO:0000256" key="2">
    <source>
        <dbReference type="ARBA" id="ARBA00004882"/>
    </source>
</evidence>
<keyword evidence="10 12" id="KW-0560">Oxidoreductase</keyword>
<dbReference type="Pfam" id="PF00383">
    <property type="entry name" value="dCMP_cyt_deam_1"/>
    <property type="match status" value="1"/>
</dbReference>
<comment type="cofactor">
    <cofactor evidence="12">
        <name>Zn(2+)</name>
        <dbReference type="ChEBI" id="CHEBI:29105"/>
    </cofactor>
    <text evidence="12">Binds 1 zinc ion.</text>
</comment>
<keyword evidence="8 12" id="KW-0862">Zinc</keyword>
<comment type="similarity">
    <text evidence="5 12">In the C-terminal section; belongs to the HTP reductase family.</text>
</comment>
<comment type="catalytic activity">
    <reaction evidence="12">
        <text>5-amino-6-(5-phospho-D-ribitylamino)uracil + NADP(+) = 5-amino-6-(5-phospho-D-ribosylamino)uracil + NADPH + H(+)</text>
        <dbReference type="Rhea" id="RHEA:17845"/>
        <dbReference type="ChEBI" id="CHEBI:15378"/>
        <dbReference type="ChEBI" id="CHEBI:57783"/>
        <dbReference type="ChEBI" id="CHEBI:58349"/>
        <dbReference type="ChEBI" id="CHEBI:58421"/>
        <dbReference type="ChEBI" id="CHEBI:58453"/>
        <dbReference type="EC" id="1.1.1.193"/>
    </reaction>
</comment>
<dbReference type="PANTHER" id="PTHR38011">
    <property type="entry name" value="DIHYDROFOLATE REDUCTASE FAMILY PROTEIN (AFU_ORTHOLOGUE AFUA_8G06820)"/>
    <property type="match status" value="1"/>
</dbReference>
<dbReference type="NCBIfam" id="TIGR00326">
    <property type="entry name" value="eubact_ribD"/>
    <property type="match status" value="1"/>
</dbReference>
<evidence type="ECO:0000256" key="12">
    <source>
        <dbReference type="PIRNR" id="PIRNR006769"/>
    </source>
</evidence>
<dbReference type="InterPro" id="IPR050765">
    <property type="entry name" value="Riboflavin_Biosynth_HTPR"/>
</dbReference>
<evidence type="ECO:0000256" key="6">
    <source>
        <dbReference type="ARBA" id="ARBA00022619"/>
    </source>
</evidence>
<dbReference type="PANTHER" id="PTHR38011:SF7">
    <property type="entry name" value="2,5-DIAMINO-6-RIBOSYLAMINO-4(3H)-PYRIMIDINONE 5'-PHOSPHATE REDUCTASE"/>
    <property type="match status" value="1"/>
</dbReference>
<dbReference type="CDD" id="cd01284">
    <property type="entry name" value="Riboflavin_deaminase-reductase"/>
    <property type="match status" value="1"/>
</dbReference>
<keyword evidence="9 12" id="KW-0521">NADP</keyword>
<sequence>MFTRLDHQYMARALQLAEQGLYTTDPNPRVGCVLVRDGEIVGEGFHARAGEPHAERHAMAEAGDRARGATAYVTLEPCSHTGRTGPCADALVAAGVARVVVAMEDPNPQVAGNGMQTLAAAGIETASGLLEADARALNPGFISRMTRQRPYLRIKIAASVDGRTAMASGESQWITGPAAREDVQRLRARSSAVITGVGTVLADRPSYTVRPQQWALTDYQQHSGGSDRVRQPLRVILDRTLQTPPGVPVVSAPGHCLLVAGEQHPGRQNALESAGAEVMLLPASGSGIDLQQLLIELNRRECNEVLVECGATLAGAFVREGLFDELIVYMAPALLGSSARPLLGLPQLASMSEKVSLQWQDVRQVGNDLRLTLVPA</sequence>
<dbReference type="Gene3D" id="3.40.430.10">
    <property type="entry name" value="Dihydrofolate Reductase, subunit A"/>
    <property type="match status" value="1"/>
</dbReference>
<dbReference type="InterPro" id="IPR024072">
    <property type="entry name" value="DHFR-like_dom_sf"/>
</dbReference>
<dbReference type="InterPro" id="IPR016192">
    <property type="entry name" value="APOBEC/CMP_deaminase_Zn-bd"/>
</dbReference>
<evidence type="ECO:0000256" key="10">
    <source>
        <dbReference type="ARBA" id="ARBA00023002"/>
    </source>
</evidence>
<dbReference type="InterPro" id="IPR011549">
    <property type="entry name" value="RibD_C"/>
</dbReference>
<keyword evidence="11" id="KW-0511">Multifunctional enzyme</keyword>
<comment type="caution">
    <text evidence="14">The sequence shown here is derived from an EMBL/GenBank/DDBJ whole genome shotgun (WGS) entry which is preliminary data.</text>
</comment>
<keyword evidence="6 12" id="KW-0686">Riboflavin biosynthesis</keyword>
<evidence type="ECO:0000313" key="15">
    <source>
        <dbReference type="Proteomes" id="UP000029443"/>
    </source>
</evidence>
<evidence type="ECO:0000256" key="7">
    <source>
        <dbReference type="ARBA" id="ARBA00022723"/>
    </source>
</evidence>
<dbReference type="Pfam" id="PF01872">
    <property type="entry name" value="RibD_C"/>
    <property type="match status" value="1"/>
</dbReference>
<evidence type="ECO:0000259" key="13">
    <source>
        <dbReference type="PROSITE" id="PS51747"/>
    </source>
</evidence>
<dbReference type="InterPro" id="IPR004794">
    <property type="entry name" value="Eubact_RibD"/>
</dbReference>
<dbReference type="SUPFAM" id="SSF53597">
    <property type="entry name" value="Dihydrofolate reductase-like"/>
    <property type="match status" value="1"/>
</dbReference>
<dbReference type="InterPro" id="IPR002125">
    <property type="entry name" value="CMP_dCMP_dom"/>
</dbReference>
<evidence type="ECO:0000256" key="9">
    <source>
        <dbReference type="ARBA" id="ARBA00022857"/>
    </source>
</evidence>
<dbReference type="EC" id="3.5.4.26" evidence="12"/>
<dbReference type="NCBIfam" id="TIGR00227">
    <property type="entry name" value="ribD_Cterm"/>
    <property type="match status" value="1"/>
</dbReference>
<keyword evidence="7 12" id="KW-0479">Metal-binding</keyword>
<reference evidence="14 15" key="1">
    <citation type="submission" date="2012-09" db="EMBL/GenBank/DDBJ databases">
        <title>Genome Sequence of alkane-degrading Bacterium Alcanivorax jadensis T9.</title>
        <authorList>
            <person name="Lai Q."/>
            <person name="Shao Z."/>
        </authorList>
    </citation>
    <scope>NUCLEOTIDE SEQUENCE [LARGE SCALE GENOMIC DNA]</scope>
    <source>
        <strain evidence="14 15">T9</strain>
    </source>
</reference>
<dbReference type="SUPFAM" id="SSF53927">
    <property type="entry name" value="Cytidine deaminase-like"/>
    <property type="match status" value="1"/>
</dbReference>
<comment type="pathway">
    <text evidence="2 12">Cofactor biosynthesis; riboflavin biosynthesis; 5-amino-6-(D-ribitylamino)uracil from GTP: step 2/4.</text>
</comment>
<comment type="similarity">
    <text evidence="4 12">In the N-terminal section; belongs to the cytidine and deoxycytidylate deaminase family.</text>
</comment>
<keyword evidence="12" id="KW-0378">Hydrolase</keyword>
<name>A0ABR4WFR4_9GAMM</name>
<feature type="domain" description="CMP/dCMP-type deaminase" evidence="13">
    <location>
        <begin position="4"/>
        <end position="126"/>
    </location>
</feature>
<comment type="catalytic activity">
    <reaction evidence="12">
        <text>2,5-diamino-6-hydroxy-4-(5-phosphoribosylamino)-pyrimidine + H2O + H(+) = 5-amino-6-(5-phospho-D-ribosylamino)uracil + NH4(+)</text>
        <dbReference type="Rhea" id="RHEA:21868"/>
        <dbReference type="ChEBI" id="CHEBI:15377"/>
        <dbReference type="ChEBI" id="CHEBI:15378"/>
        <dbReference type="ChEBI" id="CHEBI:28938"/>
        <dbReference type="ChEBI" id="CHEBI:58453"/>
        <dbReference type="ChEBI" id="CHEBI:58614"/>
        <dbReference type="EC" id="3.5.4.26"/>
    </reaction>
</comment>
<accession>A0ABR4WFR4</accession>
<evidence type="ECO:0000256" key="3">
    <source>
        <dbReference type="ARBA" id="ARBA00004910"/>
    </source>
</evidence>
<dbReference type="Gene3D" id="3.40.140.10">
    <property type="entry name" value="Cytidine Deaminase, domain 2"/>
    <property type="match status" value="1"/>
</dbReference>
<evidence type="ECO:0000256" key="4">
    <source>
        <dbReference type="ARBA" id="ARBA00005259"/>
    </source>
</evidence>
<dbReference type="EC" id="1.1.1.193" evidence="12"/>
<dbReference type="PROSITE" id="PS51747">
    <property type="entry name" value="CYT_DCMP_DEAMINASES_2"/>
    <property type="match status" value="1"/>
</dbReference>